<feature type="region of interest" description="Disordered" evidence="2">
    <location>
        <begin position="217"/>
        <end position="238"/>
    </location>
</feature>
<feature type="region of interest" description="Disordered" evidence="2">
    <location>
        <begin position="92"/>
        <end position="124"/>
    </location>
</feature>
<feature type="region of interest" description="Disordered" evidence="2">
    <location>
        <begin position="432"/>
        <end position="503"/>
    </location>
</feature>
<evidence type="ECO:0000313" key="4">
    <source>
        <dbReference type="Proteomes" id="UP000244855"/>
    </source>
</evidence>
<feature type="region of interest" description="Disordered" evidence="2">
    <location>
        <begin position="573"/>
        <end position="736"/>
    </location>
</feature>
<feature type="compositionally biased region" description="Polar residues" evidence="2">
    <location>
        <begin position="492"/>
        <end position="503"/>
    </location>
</feature>
<sequence>MSPSGHVLDLLDRRCFQDDLQDVFGHVAPFPTLVPYDQYGFMPAVYRIKTNHEDFMRQLQDLTDFHAGFTRKELWTWWVQWEVVPSSNLLEPPSAKKPRLDSLSKAPGPSLNDVKSTPKPVHKDTGRRALGWELFKSDDMHRILADILTVQSEILPNYVEFLYQWIDYHLGDGKALHAAVNHEIPSLWLYEDHPRPLGEGERVGDHEGRHLQEAAAAIKKGNNRKKPDLSELERQTEQSERMQYHEVKFGLQRPIDPEHGLFTPILNIPDDEGLRSKYYAACFKNRQRALWLLQEAGVSAKKIANYKLGQKEAVLETREDREGNGFKEYYHDLPYANENRAFKEHMMRLREKQKEIALSNQLAEEARQAALNADSRSSALALMPPESSQLSREACDKMTEQLFENLIATAFKIVPGAICGNLKSKLFANSKPDRSSAELNTNGDEDSGSDYGSLEDDEEADDDDNDTDDDDDNDENLDPMDDSAPIPALPALSNSSSMNPTAPTTGHHFVGSYYASVFPEVTGSSEDINEWRPPSLFEMGPHSLRPTQSNPTLHIQPPSPVMMDYENLGGATQYSPSPFQQSAGPTMYQQVQPSPISSNPAPTLHHQSVNPFAPTTGSQNSGPVQPHPSPFLSTLAAPCPSAQGFSTQSNPTSVLSTPSPNPFLPPPNPFGNPVSTSSGPGINPFQSTTFNGTLHQPQGYTPSTVFSNTTGPQNPPGNNPFLTASPSSTLSQSTVRAPRPAPLNLLGVHTNQVFNPFQGNRAVSSSQLMTPLANLAGGLTLASPAAPPLPDVPIFIYFPKIVLSQNEIIPTPATDCLLIGHSPPRSRGIVLTKAVFLPAHISKTIAERARKGEFIAIETYPPPLDHPAAPPLPINHEPRTIANTPDDIHGAHRHLYGKVLQAYNIMTQCGDRENDLTKRWRISRGPMTKRDRGSIWEGWGVYVDRGIEMLEHERIGAAKLARIHPPNMDDPEEAYEEMRRREIEEMIEEDEKEQEALTAAEQEQRRIAEEENMLAYMATGDLAMLED</sequence>
<proteinExistence type="predicted"/>
<reference evidence="3 4" key="1">
    <citation type="journal article" date="2018" name="Sci. Rep.">
        <title>Comparative genomics provides insights into the lifestyle and reveals functional heterogeneity of dark septate endophytic fungi.</title>
        <authorList>
            <person name="Knapp D.G."/>
            <person name="Nemeth J.B."/>
            <person name="Barry K."/>
            <person name="Hainaut M."/>
            <person name="Henrissat B."/>
            <person name="Johnson J."/>
            <person name="Kuo A."/>
            <person name="Lim J.H.P."/>
            <person name="Lipzen A."/>
            <person name="Nolan M."/>
            <person name="Ohm R.A."/>
            <person name="Tamas L."/>
            <person name="Grigoriev I.V."/>
            <person name="Spatafora J.W."/>
            <person name="Nagy L.G."/>
            <person name="Kovacs G.M."/>
        </authorList>
    </citation>
    <scope>NUCLEOTIDE SEQUENCE [LARGE SCALE GENOMIC DNA]</scope>
    <source>
        <strain evidence="3 4">DSE2036</strain>
    </source>
</reference>
<feature type="compositionally biased region" description="Acidic residues" evidence="2">
    <location>
        <begin position="443"/>
        <end position="481"/>
    </location>
</feature>
<name>A0A2V1EDM9_9PLEO</name>
<dbReference type="Proteomes" id="UP000244855">
    <property type="component" value="Unassembled WGS sequence"/>
</dbReference>
<feature type="compositionally biased region" description="Pro residues" evidence="2">
    <location>
        <begin position="659"/>
        <end position="670"/>
    </location>
</feature>
<feature type="compositionally biased region" description="Polar residues" evidence="2">
    <location>
        <begin position="674"/>
        <end position="707"/>
    </location>
</feature>
<feature type="coiled-coil region" evidence="1">
    <location>
        <begin position="980"/>
        <end position="1013"/>
    </location>
</feature>
<dbReference type="OrthoDB" id="3787206at2759"/>
<feature type="compositionally biased region" description="Polar residues" evidence="2">
    <location>
        <begin position="721"/>
        <end position="735"/>
    </location>
</feature>
<keyword evidence="4" id="KW-1185">Reference proteome</keyword>
<evidence type="ECO:0000256" key="1">
    <source>
        <dbReference type="SAM" id="Coils"/>
    </source>
</evidence>
<feature type="compositionally biased region" description="Polar residues" evidence="2">
    <location>
        <begin position="573"/>
        <end position="623"/>
    </location>
</feature>
<evidence type="ECO:0000313" key="3">
    <source>
        <dbReference type="EMBL" id="PVI07774.1"/>
    </source>
</evidence>
<organism evidence="3 4">
    <name type="scientific">Periconia macrospinosa</name>
    <dbReference type="NCBI Taxonomy" id="97972"/>
    <lineage>
        <taxon>Eukaryota</taxon>
        <taxon>Fungi</taxon>
        <taxon>Dikarya</taxon>
        <taxon>Ascomycota</taxon>
        <taxon>Pezizomycotina</taxon>
        <taxon>Dothideomycetes</taxon>
        <taxon>Pleosporomycetidae</taxon>
        <taxon>Pleosporales</taxon>
        <taxon>Massarineae</taxon>
        <taxon>Periconiaceae</taxon>
        <taxon>Periconia</taxon>
    </lineage>
</organism>
<feature type="compositionally biased region" description="Basic and acidic residues" evidence="2">
    <location>
        <begin position="225"/>
        <end position="238"/>
    </location>
</feature>
<protein>
    <submittedName>
        <fullName evidence="3">Uncharacterized protein</fullName>
    </submittedName>
</protein>
<evidence type="ECO:0000256" key="2">
    <source>
        <dbReference type="SAM" id="MobiDB-lite"/>
    </source>
</evidence>
<gene>
    <name evidence="3" type="ORF">DM02DRAFT_621841</name>
</gene>
<feature type="compositionally biased region" description="Polar residues" evidence="2">
    <location>
        <begin position="643"/>
        <end position="657"/>
    </location>
</feature>
<keyword evidence="1" id="KW-0175">Coiled coil</keyword>
<accession>A0A2V1EDM9</accession>
<dbReference type="EMBL" id="KZ805302">
    <property type="protein sequence ID" value="PVI07774.1"/>
    <property type="molecule type" value="Genomic_DNA"/>
</dbReference>
<dbReference type="AlphaFoldDB" id="A0A2V1EDM9"/>
<dbReference type="STRING" id="97972.A0A2V1EDM9"/>